<dbReference type="EMBL" id="BMFN01000001">
    <property type="protein sequence ID" value="GGF52904.1"/>
    <property type="molecule type" value="Genomic_DNA"/>
</dbReference>
<comment type="caution">
    <text evidence="1">The sequence shown here is derived from an EMBL/GenBank/DDBJ whole genome shotgun (WGS) entry which is preliminary data.</text>
</comment>
<protein>
    <submittedName>
        <fullName evidence="1">Divalent metal cation transporter MntH</fullName>
    </submittedName>
</protein>
<accession>A0ACB5PMG2</accession>
<keyword evidence="2" id="KW-1185">Reference proteome</keyword>
<dbReference type="Proteomes" id="UP000605392">
    <property type="component" value="Unassembled WGS sequence"/>
</dbReference>
<evidence type="ECO:0000313" key="2">
    <source>
        <dbReference type="Proteomes" id="UP000605392"/>
    </source>
</evidence>
<name>A0ACB5PMG2_9BACT</name>
<reference evidence="1 2" key="1">
    <citation type="journal article" date="2019" name="Int. J. Syst. Evol. Microbiol.">
        <title>The Global Catalogue of Microorganisms (GCM) 10K type strain sequencing project: providing services to taxonomists for standard genome sequencing and annotation.</title>
        <authorList>
            <consortium name="The Broad Institute Genomics Platform"/>
            <consortium name="The Broad Institute Genome Sequencing Center for Infectious Disease"/>
            <person name="Wu L."/>
            <person name="Ma J."/>
        </authorList>
    </citation>
    <scope>NUCLEOTIDE SEQUENCE [LARGE SCALE GENOMIC DNA]</scope>
    <source>
        <strain evidence="1 2">CGMCC 1.12720</strain>
    </source>
</reference>
<evidence type="ECO:0000313" key="1">
    <source>
        <dbReference type="EMBL" id="GGF52904.1"/>
    </source>
</evidence>
<sequence>MNNSSTNTVSQPVKDFIETPPKPPVSEHPGWRQARHAPSLQEVYASIKVPAHDASFWRKLFAFWGPGLMVAVGYMDPGNWATDIAGGARYGYTLLSVILISNLFAMLLQHLAAKLGIVTGRDLAQACRDHYSKPVAMVLWVLCEIAIAACDLAEVIGSAIALNLLFGLPLPWGVVLTILDVLVVLYFQNKGFRIIESIVAGLIVVIFGCFLYEIIASNPDWLGIAAGLVPQTRVVTDPGMLYIAIGILGATVMPHNLYLHSSIVQTRAIEQTEEGKRMAIKFATIDSTVALFLAFFVNAAILVTAAAAFHRNGYFNVADINDAHKLLAPVLGAGAASVLFAVALLASGQNSTLTGTLAGQIVMEGFLHIRLKPWMRRLITRAIAVIPALIVTILYGEKGTGELLVLSQVILSLQLSFAVVPLVLFTGSKLKMGVFTNSLLVKVLAWTVSAIIITLNAYLLLEMFLG</sequence>
<organism evidence="1 2">
    <name type="scientific">Hymenobacter qilianensis</name>
    <dbReference type="NCBI Taxonomy" id="1385715"/>
    <lineage>
        <taxon>Bacteria</taxon>
        <taxon>Pseudomonadati</taxon>
        <taxon>Bacteroidota</taxon>
        <taxon>Cytophagia</taxon>
        <taxon>Cytophagales</taxon>
        <taxon>Hymenobacteraceae</taxon>
        <taxon>Hymenobacter</taxon>
    </lineage>
</organism>
<proteinExistence type="predicted"/>
<gene>
    <name evidence="1" type="primary">mntH</name>
    <name evidence="1" type="ORF">GCM10011375_05550</name>
</gene>